<proteinExistence type="predicted"/>
<dbReference type="Pfam" id="PF07727">
    <property type="entry name" value="RVT_2"/>
    <property type="match status" value="1"/>
</dbReference>
<evidence type="ECO:0000313" key="4">
    <source>
        <dbReference type="Proteomes" id="UP000499080"/>
    </source>
</evidence>
<dbReference type="InterPro" id="IPR013103">
    <property type="entry name" value="RVT_2"/>
</dbReference>
<keyword evidence="4" id="KW-1185">Reference proteome</keyword>
<feature type="region of interest" description="Disordered" evidence="1">
    <location>
        <begin position="1"/>
        <end position="51"/>
    </location>
</feature>
<dbReference type="EMBL" id="BGPR01001127">
    <property type="protein sequence ID" value="GBM46222.1"/>
    <property type="molecule type" value="Genomic_DNA"/>
</dbReference>
<accession>A0A4Y2FXH1</accession>
<evidence type="ECO:0000259" key="2">
    <source>
        <dbReference type="Pfam" id="PF07727"/>
    </source>
</evidence>
<protein>
    <recommendedName>
        <fullName evidence="2">Reverse transcriptase Ty1/copia-type domain-containing protein</fullName>
    </recommendedName>
</protein>
<organism evidence="3 4">
    <name type="scientific">Araneus ventricosus</name>
    <name type="common">Orbweaver spider</name>
    <name type="synonym">Epeira ventricosa</name>
    <dbReference type="NCBI Taxonomy" id="182803"/>
    <lineage>
        <taxon>Eukaryota</taxon>
        <taxon>Metazoa</taxon>
        <taxon>Ecdysozoa</taxon>
        <taxon>Arthropoda</taxon>
        <taxon>Chelicerata</taxon>
        <taxon>Arachnida</taxon>
        <taxon>Araneae</taxon>
        <taxon>Araneomorphae</taxon>
        <taxon>Entelegynae</taxon>
        <taxon>Araneoidea</taxon>
        <taxon>Araneidae</taxon>
        <taxon>Araneus</taxon>
    </lineage>
</organism>
<dbReference type="AlphaFoldDB" id="A0A4Y2FXH1"/>
<feature type="compositionally biased region" description="Basic residues" evidence="1">
    <location>
        <begin position="15"/>
        <end position="33"/>
    </location>
</feature>
<evidence type="ECO:0000256" key="1">
    <source>
        <dbReference type="SAM" id="MobiDB-lite"/>
    </source>
</evidence>
<feature type="domain" description="Reverse transcriptase Ty1/copia-type" evidence="2">
    <location>
        <begin position="93"/>
        <end position="193"/>
    </location>
</feature>
<reference evidence="3 4" key="1">
    <citation type="journal article" date="2019" name="Sci. Rep.">
        <title>Orb-weaving spider Araneus ventricosus genome elucidates the spidroin gene catalogue.</title>
        <authorList>
            <person name="Kono N."/>
            <person name="Nakamura H."/>
            <person name="Ohtoshi R."/>
            <person name="Moran D.A.P."/>
            <person name="Shinohara A."/>
            <person name="Yoshida Y."/>
            <person name="Fujiwara M."/>
            <person name="Mori M."/>
            <person name="Tomita M."/>
            <person name="Arakawa K."/>
        </authorList>
    </citation>
    <scope>NUCLEOTIDE SEQUENCE [LARGE SCALE GENOMIC DNA]</scope>
</reference>
<dbReference type="Proteomes" id="UP000499080">
    <property type="component" value="Unassembled WGS sequence"/>
</dbReference>
<dbReference type="OrthoDB" id="6819079at2759"/>
<comment type="caution">
    <text evidence="3">The sequence shown here is derived from an EMBL/GenBank/DDBJ whole genome shotgun (WGS) entry which is preliminary data.</text>
</comment>
<evidence type="ECO:0000313" key="3">
    <source>
        <dbReference type="EMBL" id="GBM46222.1"/>
    </source>
</evidence>
<name>A0A4Y2FXH1_ARAVE</name>
<sequence>MSISEKPINWLQSSKRGRGQPKLIRGARGKPKKIYATPKEETNENNSENSVDSTDCAIFAMGEISMESALKGESSHDWLKALASEVKSILKHDTFGLVKKTENMELIVNKFILRNKYGSDGKIKLKEARLVAQVFNQIPEVNYCQNQAFSPVERLSLIRMLASLAAKFKAKIYQFDITTAYLNDILEDEVYMNITKFSTWHLRL</sequence>
<gene>
    <name evidence="3" type="ORF">AVEN_270225_1</name>
</gene>